<geneLocation type="plasmid" evidence="1">
    <name>p12-034</name>
</geneLocation>
<protein>
    <submittedName>
        <fullName evidence="1">Uncharacterized protein</fullName>
    </submittedName>
</protein>
<gene>
    <name evidence="1" type="ORF">D0368_00351</name>
</gene>
<reference evidence="1" key="1">
    <citation type="journal article" date="2018" name="Vet. Microbiol.">
        <title>Characterization of plasmids harboring blaCTX-M genes in Escherichia coli from French pigs.</title>
        <authorList>
            <person name="Lucas P."/>
            <person name="Jouy E."/>
            <person name="Le Devendec L."/>
            <person name="de Boisseson C."/>
            <person name="Perrin-Guyomard A."/>
            <person name="Jove T."/>
            <person name="Blanchard Y."/>
            <person name="Touzain F."/>
            <person name="Kempf I."/>
        </authorList>
    </citation>
    <scope>NUCLEOTIDE SEQUENCE</scope>
    <source>
        <strain evidence="1">12-034</strain>
        <plasmid evidence="1">p12-034</plasmid>
    </source>
</reference>
<proteinExistence type="predicted"/>
<accession>A0A3G4RTP9</accession>
<dbReference type="AlphaFoldDB" id="A0A3G4RTP9"/>
<organism evidence="1">
    <name type="scientific">Escherichia coli</name>
    <dbReference type="NCBI Taxonomy" id="562"/>
    <lineage>
        <taxon>Bacteria</taxon>
        <taxon>Pseudomonadati</taxon>
        <taxon>Pseudomonadota</taxon>
        <taxon>Gammaproteobacteria</taxon>
        <taxon>Enterobacterales</taxon>
        <taxon>Enterobacteriaceae</taxon>
        <taxon>Escherichia</taxon>
    </lineage>
</organism>
<name>A0A3G4RTP9_ECOLX</name>
<sequence>MAGLYSNKGWQTEARLVSNWTSAGPLLYREKLHDSPGQ</sequence>
<evidence type="ECO:0000313" key="1">
    <source>
        <dbReference type="EMBL" id="AYU69101.1"/>
    </source>
</evidence>
<dbReference type="EMBL" id="MH847380">
    <property type="protein sequence ID" value="AYU69101.1"/>
    <property type="molecule type" value="Genomic_DNA"/>
</dbReference>
<keyword evidence="1" id="KW-0614">Plasmid</keyword>